<dbReference type="InterPro" id="IPR003156">
    <property type="entry name" value="DHHA1_dom"/>
</dbReference>
<name>A2A059_MICM2</name>
<comment type="caution">
    <text evidence="2">The sequence shown here is derived from an EMBL/GenBank/DDBJ whole genome shotgun (WGS) entry which is preliminary data.</text>
</comment>
<dbReference type="eggNOG" id="COG2404">
    <property type="taxonomic scope" value="Bacteria"/>
</dbReference>
<dbReference type="Pfam" id="PF02272">
    <property type="entry name" value="DHHA1"/>
    <property type="match status" value="1"/>
</dbReference>
<dbReference type="InterPro" id="IPR038763">
    <property type="entry name" value="DHH_sf"/>
</dbReference>
<dbReference type="Gene3D" id="3.10.310.30">
    <property type="match status" value="1"/>
</dbReference>
<keyword evidence="3" id="KW-1185">Reference proteome</keyword>
<gene>
    <name evidence="2" type="ORF">M23134_01808</name>
</gene>
<dbReference type="AlphaFoldDB" id="A2A059"/>
<dbReference type="RefSeq" id="WP_002705751.1">
    <property type="nucleotide sequence ID" value="NZ_AAWS01000092.1"/>
</dbReference>
<proteinExistence type="predicted"/>
<dbReference type="PANTHER" id="PTHR46922:SF4">
    <property type="entry name" value="DHHA1 DOMAIN PROTEIN"/>
    <property type="match status" value="1"/>
</dbReference>
<evidence type="ECO:0000313" key="3">
    <source>
        <dbReference type="Proteomes" id="UP000004095"/>
    </source>
</evidence>
<accession>A2A059</accession>
<dbReference type="EMBL" id="AAWS01000092">
    <property type="protein sequence ID" value="EAY23974.1"/>
    <property type="molecule type" value="Genomic_DNA"/>
</dbReference>
<organism evidence="2 3">
    <name type="scientific">Microscilla marina ATCC 23134</name>
    <dbReference type="NCBI Taxonomy" id="313606"/>
    <lineage>
        <taxon>Bacteria</taxon>
        <taxon>Pseudomonadati</taxon>
        <taxon>Bacteroidota</taxon>
        <taxon>Cytophagia</taxon>
        <taxon>Cytophagales</taxon>
        <taxon>Microscillaceae</taxon>
        <taxon>Microscilla</taxon>
    </lineage>
</organism>
<dbReference type="Proteomes" id="UP000004095">
    <property type="component" value="Unassembled WGS sequence"/>
</dbReference>
<dbReference type="GO" id="GO:0003676">
    <property type="term" value="F:nucleic acid binding"/>
    <property type="evidence" value="ECO:0007669"/>
    <property type="project" value="InterPro"/>
</dbReference>
<dbReference type="PANTHER" id="PTHR46922">
    <property type="entry name" value="DHHA1 DOMAIN PROTEIN"/>
    <property type="match status" value="1"/>
</dbReference>
<protein>
    <submittedName>
        <fullName evidence="2">Phosphoesterase, dhha1</fullName>
    </submittedName>
</protein>
<evidence type="ECO:0000259" key="1">
    <source>
        <dbReference type="Pfam" id="PF02272"/>
    </source>
</evidence>
<feature type="domain" description="DHHA1" evidence="1">
    <location>
        <begin position="208"/>
        <end position="261"/>
    </location>
</feature>
<sequence length="265" mass="30059">MRTYVLYHAHCTDGFGAAYAAWKIYGDKAIYLPVKYDNPMPKLKHRSEVFIVDFSYPKAELLELASLMHEVTVLDHHKTAKEELGGITEGDAPNLSITFDMEKSGAVLAWEHFHPNEEIPPLILHIQDKDLWRFDLKDTKKVIASLTSYSMDFKLWDRFDLNTLITEGEAILRYQTLTVDKLCKNARMVQILDYTVPSVNSGVLQSEIGNRLCEIYSDSPFSVVHFETSDKTRYSLRSVGSFDVSLVAKEFGGGGHKNAAGYIKR</sequence>
<dbReference type="SUPFAM" id="SSF64182">
    <property type="entry name" value="DHH phosphoesterases"/>
    <property type="match status" value="1"/>
</dbReference>
<evidence type="ECO:0000313" key="2">
    <source>
        <dbReference type="EMBL" id="EAY23974.1"/>
    </source>
</evidence>
<dbReference type="OrthoDB" id="9803668at2"/>
<reference evidence="2 3" key="1">
    <citation type="submission" date="2007-01" db="EMBL/GenBank/DDBJ databases">
        <authorList>
            <person name="Haygood M."/>
            <person name="Podell S."/>
            <person name="Anderson C."/>
            <person name="Hopkinson B."/>
            <person name="Roe K."/>
            <person name="Barbeau K."/>
            <person name="Gaasterland T."/>
            <person name="Ferriera S."/>
            <person name="Johnson J."/>
            <person name="Kravitz S."/>
            <person name="Beeson K."/>
            <person name="Sutton G."/>
            <person name="Rogers Y.-H."/>
            <person name="Friedman R."/>
            <person name="Frazier M."/>
            <person name="Venter J.C."/>
        </authorList>
    </citation>
    <scope>NUCLEOTIDE SEQUENCE [LARGE SCALE GENOMIC DNA]</scope>
    <source>
        <strain evidence="2 3">ATCC 23134</strain>
    </source>
</reference>